<sequence length="2156" mass="226902">MNLSLPVLSYSKALSFLFFLALYCNLAVAQNRIIVNPSFESGSGIPHTENVVYLESQIGDNPEIDGWFSTHPTFDNSEGAIEHWKSGFNGVNSQEGGYFVELNVSQPSRLYQIVYLVNGETIEWEYYHRKRIGSQTETVEYSIYSQDGNSKLFTISSHTASGTSAWDEVSGTFNFTGATGVYQIGFEATSPATGGSGNFLDNINIGLNALTEFPVNSITVDETDNAFNPSLQINGEVKSSSTVTFSVVGGTAVEGVDFTFTNKTLTIPVGKYGLSDTIPIDLSLIDNAFVDGEKNIQIAISSVSGDITNLDTDGDGYIGTLNLVIQDDETAPGGVSGVNLWLKGDVGVSENAGNLTNWQDQTQRNTFSVNGSPTVTSNAINFSPVISFANTDAKNALPTNRLDGDEVINVVEGFAVYRYNSSSNSGAVIGSTQSGSNYGKAIFAADNDQRVYFGNGLNSTYQSYANSALDTRFTINNLDISSTISPFATGRLNGENQSISAGVGGDFATIAITPMIGGTNNLDGDNVTSGWFPLNGDIAEVVLYATSLMNADKQKIESYLALKYGIHLFGNYVNSQGSIIWDATVNTSYHNDVFGIGRDDNGGLNKIQSNSIMTGSGDGTGQSGAANIVLSNPSDLQDLEYLLVGHNTDALTELSLGEQLPSSFSGYRRLDREWWIKRIGNPGTVDLTIDITGLTVSGSGTLDFRLIIDNDGDGDLSTGQLTVVQPNDLTANVLTFNAINLPDNQAFSLITQVPTAGGVGNEILWLEASKGVSFSGSTVDGWSDQTGFNTFSVVGTPEYEENAINFNPVISFNNTDAKNVLPTNRLEGNQEIDVVEGFAVYKYNSTTNRGAVSGSTISGVNFGKAIFAADNDQRVYFGNGVNSSYQSYQNTIIDNNYTINNLDVSASISPFATGRLNSGSQTITDGGGGDFSSISITPMIGGTNNVDGDNISSGWYPFNGNIAELVLFPSNLSLTERVEIESYLALKYGITLDTSVVNYLASDGTTIFWNDLTYWNDVFGIGRDDASGLMQEQSNSIHTGSGDGTGQVGQGNIVLSNPTSLDNLDFLMIGHDNAALIEQSTDIPASESCFARLAREWKVDVTGDPGLVTLSFDLNALTVGGTLLEDFKLLIDSDGDGDFTTGASTVLPTSFNSNRLTFENLTLTDNVIFTFITGQESIAPVISCPADIIQSNDPGNCSAIVNGLTPTTSDNCQIVSQTWTLTGATTGNSSSIDINDASGQVFNIGVTTVTYTVNDAAGNTNSCQFTVTVNDTENPVVNCISNQTKSADLGECFYTVVGTEFDPLSTTDNCSVASISNDFNNSNTLDGAQLIDGTVVVWTVVDTAGNSNTCSFTITIEDNEDPTIATVSAVTVSTDLGQCSYDSTQLAPPATTDNCGVASVLASPSSLSLGENTVTWTVTDDAGNTNSSIQSVTVVDNENPTIATVSAVTVSTDLGQCSYDSSQLAPPATTDNCGAANIVASPTNLDLGENTVTWTVTDNAGNTNNSIQTVTVVDDEDPTIATVSAVTVNTDLGQCSYDSSQLAPPATTDNCGVASVTANPSSLSLGENTVTWTVTDNAGNTRSSIQSVTVVDIENPTIATLGAITVNTDLGQCSYDSTQLVPPTTTDNCGVATVMANPSSLGLGENTVTWTVTDNAGNTRSSVQSVTVLDNENPTIATISAVTVNTDLGQCSYDSSQLAPPVATDNCGVASVLASPSSLSLGENTVTWTVTDNAGNTNSSIQTVTVVDNENPTITTLSAVTVNTDLGQCSFDSTQLVPPTTTDNCGIASVVASPSSLSLGENTVTWTVTDNAGNTLSSIQTVTVVDNEIPTIATPAAVTVNTDLGQCSFDSTQLVPPTTTDNCGIASVVASPSSLSLGENTVTWTVTDNAGNTNSSIQSVTVVDNENPTIVTVSAVTVNTDLGQCSYDSSQLVPPSTSDNCGVASVVVSPSSLEPGENTVTWTVTDNVGNVQSTTQIVTVVDTENPQLNCPTDQTVNINSGETYVLPDYIADFQIEPSDNCSGTSQISQDPIPGTQLSEGVFTISFSVQDANGNPASCSFQLTVENTLGIEEETELSNEIKIYPNPIGNFLYIQSNNAIKLNTLTVFDIAGRIVEKFNLEDMGNEKMLDLSGLENAVYLVIIQSEKGKLVKSIVKK</sequence>
<dbReference type="RefSeq" id="WP_130286426.1">
    <property type="nucleotide sequence ID" value="NZ_SGXE01000002.1"/>
</dbReference>
<dbReference type="OrthoDB" id="2582440at2"/>
<dbReference type="PANTHER" id="PTHR24273:SF32">
    <property type="entry name" value="HYALIN"/>
    <property type="match status" value="1"/>
</dbReference>
<evidence type="ECO:0000259" key="3">
    <source>
        <dbReference type="PROSITE" id="PS50825"/>
    </source>
</evidence>
<dbReference type="Pfam" id="PF26628">
    <property type="entry name" value="DUF8202"/>
    <property type="match status" value="2"/>
</dbReference>
<feature type="domain" description="HYR" evidence="3">
    <location>
        <begin position="1175"/>
        <end position="1271"/>
    </location>
</feature>
<proteinExistence type="predicted"/>
<dbReference type="InterPro" id="IPR038081">
    <property type="entry name" value="CalX-like_sf"/>
</dbReference>
<dbReference type="NCBIfam" id="TIGR04183">
    <property type="entry name" value="Por_Secre_tail"/>
    <property type="match status" value="1"/>
</dbReference>
<accession>A0A4Q7P154</accession>
<feature type="domain" description="HYR" evidence="3">
    <location>
        <begin position="1981"/>
        <end position="2066"/>
    </location>
</feature>
<dbReference type="PANTHER" id="PTHR24273">
    <property type="entry name" value="FI04643P-RELATED"/>
    <property type="match status" value="1"/>
</dbReference>
<keyword evidence="1" id="KW-0732">Signal</keyword>
<dbReference type="EMBL" id="SGXE01000002">
    <property type="protein sequence ID" value="RZS93287.1"/>
    <property type="molecule type" value="Genomic_DNA"/>
</dbReference>
<reference evidence="4 5" key="1">
    <citation type="submission" date="2019-02" db="EMBL/GenBank/DDBJ databases">
        <title>Genomic Encyclopedia of Type Strains, Phase IV (KMG-IV): sequencing the most valuable type-strain genomes for metagenomic binning, comparative biology and taxonomic classification.</title>
        <authorList>
            <person name="Goeker M."/>
        </authorList>
    </citation>
    <scope>NUCLEOTIDE SEQUENCE [LARGE SCALE GENOMIC DNA]</scope>
    <source>
        <strain evidence="4 5">DSM 17196</strain>
    </source>
</reference>
<dbReference type="Pfam" id="PF18962">
    <property type="entry name" value="Por_Secre_tail"/>
    <property type="match status" value="1"/>
</dbReference>
<dbReference type="Proteomes" id="UP000292262">
    <property type="component" value="Unassembled WGS sequence"/>
</dbReference>
<evidence type="ECO:0000256" key="2">
    <source>
        <dbReference type="ARBA" id="ARBA00022737"/>
    </source>
</evidence>
<comment type="caution">
    <text evidence="4">The sequence shown here is derived from an EMBL/GenBank/DDBJ whole genome shotgun (WGS) entry which is preliminary data.</text>
</comment>
<dbReference type="InterPro" id="IPR058515">
    <property type="entry name" value="DUF8202"/>
</dbReference>
<gene>
    <name evidence="4" type="ORF">EV197_1864</name>
</gene>
<name>A0A4Q7P154_9FLAO</name>
<dbReference type="Pfam" id="PF02494">
    <property type="entry name" value="HYR"/>
    <property type="match status" value="4"/>
</dbReference>
<evidence type="ECO:0000313" key="5">
    <source>
        <dbReference type="Proteomes" id="UP000292262"/>
    </source>
</evidence>
<keyword evidence="5" id="KW-1185">Reference proteome</keyword>
<dbReference type="PROSITE" id="PS50825">
    <property type="entry name" value="HYR"/>
    <property type="match status" value="3"/>
</dbReference>
<dbReference type="InterPro" id="IPR026444">
    <property type="entry name" value="Secre_tail"/>
</dbReference>
<dbReference type="Gene3D" id="2.60.40.2030">
    <property type="match status" value="1"/>
</dbReference>
<evidence type="ECO:0000313" key="4">
    <source>
        <dbReference type="EMBL" id="RZS93287.1"/>
    </source>
</evidence>
<dbReference type="SUPFAM" id="SSF141072">
    <property type="entry name" value="CalX-like"/>
    <property type="match status" value="1"/>
</dbReference>
<protein>
    <submittedName>
        <fullName evidence="4">Putative secreted protein (Por secretion system target)</fullName>
    </submittedName>
</protein>
<feature type="domain" description="HYR" evidence="3">
    <location>
        <begin position="1272"/>
        <end position="1358"/>
    </location>
</feature>
<evidence type="ECO:0000256" key="1">
    <source>
        <dbReference type="ARBA" id="ARBA00022729"/>
    </source>
</evidence>
<keyword evidence="2" id="KW-0677">Repeat</keyword>
<organism evidence="4 5">
    <name type="scientific">Aquimarina brevivitae</name>
    <dbReference type="NCBI Taxonomy" id="323412"/>
    <lineage>
        <taxon>Bacteria</taxon>
        <taxon>Pseudomonadati</taxon>
        <taxon>Bacteroidota</taxon>
        <taxon>Flavobacteriia</taxon>
        <taxon>Flavobacteriales</taxon>
        <taxon>Flavobacteriaceae</taxon>
        <taxon>Aquimarina</taxon>
    </lineage>
</organism>
<dbReference type="InterPro" id="IPR003410">
    <property type="entry name" value="HYR_dom"/>
</dbReference>